<accession>A0A0L8H583</accession>
<proteinExistence type="predicted"/>
<sequence>DDNVSLKEMEKLSKYKDLEIEVTRMWNLKTETIPIMVGAFGIIKKYSDKYITKTPGLTNIYNIQKIALLHTSYAKHFQYSNNKSITAHTQGTQSCAR</sequence>
<evidence type="ECO:0000313" key="1">
    <source>
        <dbReference type="EMBL" id="KOF83935.1"/>
    </source>
</evidence>
<protein>
    <submittedName>
        <fullName evidence="1">Uncharacterized protein</fullName>
    </submittedName>
</protein>
<feature type="non-terminal residue" evidence="1">
    <location>
        <position position="1"/>
    </location>
</feature>
<dbReference type="AlphaFoldDB" id="A0A0L8H583"/>
<organism evidence="1">
    <name type="scientific">Octopus bimaculoides</name>
    <name type="common">California two-spotted octopus</name>
    <dbReference type="NCBI Taxonomy" id="37653"/>
    <lineage>
        <taxon>Eukaryota</taxon>
        <taxon>Metazoa</taxon>
        <taxon>Spiralia</taxon>
        <taxon>Lophotrochozoa</taxon>
        <taxon>Mollusca</taxon>
        <taxon>Cephalopoda</taxon>
        <taxon>Coleoidea</taxon>
        <taxon>Octopodiformes</taxon>
        <taxon>Octopoda</taxon>
        <taxon>Incirrata</taxon>
        <taxon>Octopodidae</taxon>
        <taxon>Octopus</taxon>
    </lineage>
</organism>
<dbReference type="EMBL" id="KQ419334">
    <property type="protein sequence ID" value="KOF83935.1"/>
    <property type="molecule type" value="Genomic_DNA"/>
</dbReference>
<reference evidence="1" key="1">
    <citation type="submission" date="2015-07" db="EMBL/GenBank/DDBJ databases">
        <title>MeaNS - Measles Nucleotide Surveillance Program.</title>
        <authorList>
            <person name="Tran T."/>
            <person name="Druce J."/>
        </authorList>
    </citation>
    <scope>NUCLEOTIDE SEQUENCE</scope>
    <source>
        <strain evidence="1">UCB-OBI-ISO-001</strain>
        <tissue evidence="1">Gonad</tissue>
    </source>
</reference>
<name>A0A0L8H583_OCTBM</name>
<gene>
    <name evidence="1" type="ORF">OCBIM_22022991mg</name>
</gene>